<evidence type="ECO:0000256" key="1">
    <source>
        <dbReference type="ARBA" id="ARBA00001182"/>
    </source>
</evidence>
<evidence type="ECO:0000256" key="14">
    <source>
        <dbReference type="SAM" id="Phobius"/>
    </source>
</evidence>
<dbReference type="Pfam" id="PF13848">
    <property type="entry name" value="Thioredoxin_6"/>
    <property type="match status" value="1"/>
</dbReference>
<gene>
    <name evidence="17" type="primary">TMX3</name>
</gene>
<evidence type="ECO:0000256" key="12">
    <source>
        <dbReference type="ARBA" id="ARBA00023284"/>
    </source>
</evidence>
<reference evidence="17" key="2">
    <citation type="submission" date="2016-06" db="EMBL/GenBank/DDBJ databases">
        <title>The genome of a short-lived fish provides insights into sex chromosome evolution and the genetic control of aging.</title>
        <authorList>
            <person name="Reichwald K."/>
            <person name="Felder M."/>
            <person name="Petzold A."/>
            <person name="Koch P."/>
            <person name="Groth M."/>
            <person name="Platzer M."/>
        </authorList>
    </citation>
    <scope>NUCLEOTIDE SEQUENCE</scope>
    <source>
        <tissue evidence="17">Brain</tissue>
    </source>
</reference>
<reference evidence="17" key="1">
    <citation type="submission" date="2016-05" db="EMBL/GenBank/DDBJ databases">
        <authorList>
            <person name="Lavstsen T."/>
            <person name="Jespersen J.S."/>
        </authorList>
    </citation>
    <scope>NUCLEOTIDE SEQUENCE</scope>
    <source>
        <tissue evidence="17">Brain</tissue>
    </source>
</reference>
<evidence type="ECO:0000256" key="7">
    <source>
        <dbReference type="ARBA" id="ARBA00022989"/>
    </source>
</evidence>
<name>A0A1A7Z747_9TELE</name>
<dbReference type="PROSITE" id="PS51352">
    <property type="entry name" value="THIOREDOXIN_2"/>
    <property type="match status" value="1"/>
</dbReference>
<evidence type="ECO:0000256" key="3">
    <source>
        <dbReference type="ARBA" id="ARBA00012723"/>
    </source>
</evidence>
<evidence type="ECO:0000256" key="6">
    <source>
        <dbReference type="ARBA" id="ARBA00022824"/>
    </source>
</evidence>
<dbReference type="EMBL" id="HADX01016167">
    <property type="protein sequence ID" value="SBP38399.1"/>
    <property type="molecule type" value="Transcribed_RNA"/>
</dbReference>
<accession>A0A1A7Z747</accession>
<feature type="chain" id="PRO_5008364422" description="protein disulfide-isomerase" evidence="15">
    <location>
        <begin position="24"/>
        <end position="370"/>
    </location>
</feature>
<dbReference type="AlphaFoldDB" id="A0A1A7Z747"/>
<evidence type="ECO:0000256" key="9">
    <source>
        <dbReference type="ARBA" id="ARBA00023157"/>
    </source>
</evidence>
<sequence>MSYRRNRVLLSVLLWTWMLMASAFVEELDDSFIETKHSDELWIIKFHAPWCTFCKQLDPVWHQIGSELRSIGSPVRVGESDATVSTALAKEFRVRTYPAILMLKNDVKYNYAGPRTKGGILDFTDRVSGPLDVGLTSLPAVLLFKDGMSFSYNEEHDGDLKLWILRERFPTFHQIDSYTLYAMGESGKLVLLALVEGRHLSDESLRYKDLVEKVASDHKEAYSRSFYFGFMEDSSYINGLVMGELIVPSLIVVNLSIDGYFLPLDPVKTERHLLDFLNGVLDGSVESLGGNGFTQRVKRFVYETKIALTPLFREAPELGCLLLSVPLIIGAIFCYLCIKNRPNLTQDQDNTTLQEPLPPRRNKLAYKKLD</sequence>
<keyword evidence="9" id="KW-1015">Disulfide bond</keyword>
<dbReference type="InterPro" id="IPR013766">
    <property type="entry name" value="Thioredoxin_domain"/>
</dbReference>
<evidence type="ECO:0000256" key="2">
    <source>
        <dbReference type="ARBA" id="ARBA00004389"/>
    </source>
</evidence>
<keyword evidence="11" id="KW-0413">Isomerase</keyword>
<dbReference type="GO" id="GO:0003756">
    <property type="term" value="F:protein disulfide isomerase activity"/>
    <property type="evidence" value="ECO:0007669"/>
    <property type="project" value="UniProtKB-EC"/>
</dbReference>
<evidence type="ECO:0000256" key="15">
    <source>
        <dbReference type="SAM" id="SignalP"/>
    </source>
</evidence>
<evidence type="ECO:0000313" key="17">
    <source>
        <dbReference type="EMBL" id="SBP38399.1"/>
    </source>
</evidence>
<proteinExistence type="predicted"/>
<comment type="function">
    <text evidence="13">Probable disulfide isomerase, which participates in the folding of proteins containing disulfide bonds. May act as a dithiol oxidase. Acts as a regulator of endoplasmic reticulum-mitochondria contact sites via its ability to regulate redox signals.</text>
</comment>
<dbReference type="GO" id="GO:0009986">
    <property type="term" value="C:cell surface"/>
    <property type="evidence" value="ECO:0007669"/>
    <property type="project" value="TreeGrafter"/>
</dbReference>
<keyword evidence="10" id="KW-0325">Glycoprotein</keyword>
<dbReference type="InterPro" id="IPR036249">
    <property type="entry name" value="Thioredoxin-like_sf"/>
</dbReference>
<dbReference type="SUPFAM" id="SSF52833">
    <property type="entry name" value="Thioredoxin-like"/>
    <property type="match status" value="1"/>
</dbReference>
<evidence type="ECO:0000256" key="8">
    <source>
        <dbReference type="ARBA" id="ARBA00023136"/>
    </source>
</evidence>
<organism evidence="17">
    <name type="scientific">Iconisemion striatum</name>
    <dbReference type="NCBI Taxonomy" id="60296"/>
    <lineage>
        <taxon>Eukaryota</taxon>
        <taxon>Metazoa</taxon>
        <taxon>Chordata</taxon>
        <taxon>Craniata</taxon>
        <taxon>Vertebrata</taxon>
        <taxon>Euteleostomi</taxon>
        <taxon>Actinopterygii</taxon>
        <taxon>Neopterygii</taxon>
        <taxon>Teleostei</taxon>
        <taxon>Neoteleostei</taxon>
        <taxon>Acanthomorphata</taxon>
        <taxon>Ovalentaria</taxon>
        <taxon>Atherinomorphae</taxon>
        <taxon>Cyprinodontiformes</taxon>
        <taxon>Nothobranchiidae</taxon>
        <taxon>Iconisemion</taxon>
    </lineage>
</organism>
<comment type="subcellular location">
    <subcellularLocation>
        <location evidence="2">Endoplasmic reticulum membrane</location>
        <topology evidence="2">Single-pass membrane protein</topology>
    </subcellularLocation>
</comment>
<dbReference type="GO" id="GO:0005789">
    <property type="term" value="C:endoplasmic reticulum membrane"/>
    <property type="evidence" value="ECO:0007669"/>
    <property type="project" value="UniProtKB-SubCell"/>
</dbReference>
<evidence type="ECO:0000256" key="4">
    <source>
        <dbReference type="ARBA" id="ARBA00022692"/>
    </source>
</evidence>
<evidence type="ECO:0000256" key="5">
    <source>
        <dbReference type="ARBA" id="ARBA00022729"/>
    </source>
</evidence>
<dbReference type="EC" id="5.3.4.1" evidence="3"/>
<dbReference type="PANTHER" id="PTHR46426:SF1">
    <property type="entry name" value="PROTEIN DISULFIDE-ISOMERASE TMX3"/>
    <property type="match status" value="1"/>
</dbReference>
<dbReference type="Gene3D" id="3.40.30.10">
    <property type="entry name" value="Glutaredoxin"/>
    <property type="match status" value="1"/>
</dbReference>
<keyword evidence="5 15" id="KW-0732">Signal</keyword>
<evidence type="ECO:0000256" key="11">
    <source>
        <dbReference type="ARBA" id="ARBA00023235"/>
    </source>
</evidence>
<feature type="domain" description="Thioredoxin" evidence="16">
    <location>
        <begin position="13"/>
        <end position="129"/>
    </location>
</feature>
<keyword evidence="12" id="KW-0676">Redox-active center</keyword>
<feature type="signal peptide" evidence="15">
    <location>
        <begin position="1"/>
        <end position="23"/>
    </location>
</feature>
<keyword evidence="7 14" id="KW-1133">Transmembrane helix</keyword>
<keyword evidence="6" id="KW-0256">Endoplasmic reticulum</keyword>
<protein>
    <recommendedName>
        <fullName evidence="3">protein disulfide-isomerase</fullName>
        <ecNumber evidence="3">5.3.4.1</ecNumber>
    </recommendedName>
</protein>
<keyword evidence="4 14" id="KW-0812">Transmembrane</keyword>
<dbReference type="PANTHER" id="PTHR46426">
    <property type="entry name" value="PROTEIN DISULFIDE-ISOMERASE TMX3"/>
    <property type="match status" value="1"/>
</dbReference>
<evidence type="ECO:0000259" key="16">
    <source>
        <dbReference type="PROSITE" id="PS51352"/>
    </source>
</evidence>
<feature type="transmembrane region" description="Helical" evidence="14">
    <location>
        <begin position="321"/>
        <end position="338"/>
    </location>
</feature>
<comment type="catalytic activity">
    <reaction evidence="1">
        <text>Catalyzes the rearrangement of -S-S- bonds in proteins.</text>
        <dbReference type="EC" id="5.3.4.1"/>
    </reaction>
</comment>
<evidence type="ECO:0000256" key="10">
    <source>
        <dbReference type="ARBA" id="ARBA00023180"/>
    </source>
</evidence>
<evidence type="ECO:0000256" key="13">
    <source>
        <dbReference type="ARBA" id="ARBA00045246"/>
    </source>
</evidence>
<dbReference type="Pfam" id="PF00085">
    <property type="entry name" value="Thioredoxin"/>
    <property type="match status" value="1"/>
</dbReference>
<dbReference type="InterPro" id="IPR052250">
    <property type="entry name" value="PDI_TMX3"/>
</dbReference>
<keyword evidence="8 14" id="KW-0472">Membrane</keyword>
<dbReference type="FunFam" id="3.40.30.10:FF:000121">
    <property type="entry name" value="protein disulfide-isomerase TMX3 isoform X1"/>
    <property type="match status" value="1"/>
</dbReference>